<organism evidence="2 3">
    <name type="scientific">Gymnopus androsaceus JB14</name>
    <dbReference type="NCBI Taxonomy" id="1447944"/>
    <lineage>
        <taxon>Eukaryota</taxon>
        <taxon>Fungi</taxon>
        <taxon>Dikarya</taxon>
        <taxon>Basidiomycota</taxon>
        <taxon>Agaricomycotina</taxon>
        <taxon>Agaricomycetes</taxon>
        <taxon>Agaricomycetidae</taxon>
        <taxon>Agaricales</taxon>
        <taxon>Marasmiineae</taxon>
        <taxon>Omphalotaceae</taxon>
        <taxon>Gymnopus</taxon>
    </lineage>
</organism>
<dbReference type="EMBL" id="ML769796">
    <property type="protein sequence ID" value="KAE9387517.1"/>
    <property type="molecule type" value="Genomic_DNA"/>
</dbReference>
<evidence type="ECO:0000313" key="2">
    <source>
        <dbReference type="EMBL" id="KAE9387517.1"/>
    </source>
</evidence>
<dbReference type="Proteomes" id="UP000799118">
    <property type="component" value="Unassembled WGS sequence"/>
</dbReference>
<feature type="region of interest" description="Disordered" evidence="1">
    <location>
        <begin position="53"/>
        <end position="104"/>
    </location>
</feature>
<sequence length="104" mass="11151">MARNSRCNHVKTKMHVDLVASRDKACLEADLHQINAPPPALSAAAPLESDMDIIMNSDSDSPPPAFPAPNVNLFDNNNDSDSDFMDDNGQPILFSAGSPLDSKS</sequence>
<protein>
    <submittedName>
        <fullName evidence="2">Uncharacterized protein</fullName>
    </submittedName>
</protein>
<reference evidence="2" key="1">
    <citation type="journal article" date="2019" name="Environ. Microbiol.">
        <title>Fungal ecological strategies reflected in gene transcription - a case study of two litter decomposers.</title>
        <authorList>
            <person name="Barbi F."/>
            <person name="Kohler A."/>
            <person name="Barry K."/>
            <person name="Baskaran P."/>
            <person name="Daum C."/>
            <person name="Fauchery L."/>
            <person name="Ihrmark K."/>
            <person name="Kuo A."/>
            <person name="LaButti K."/>
            <person name="Lipzen A."/>
            <person name="Morin E."/>
            <person name="Grigoriev I.V."/>
            <person name="Henrissat B."/>
            <person name="Lindahl B."/>
            <person name="Martin F."/>
        </authorList>
    </citation>
    <scope>NUCLEOTIDE SEQUENCE</scope>
    <source>
        <strain evidence="2">JB14</strain>
    </source>
</reference>
<name>A0A6A4GQM7_9AGAR</name>
<dbReference type="AlphaFoldDB" id="A0A6A4GQM7"/>
<keyword evidence="3" id="KW-1185">Reference proteome</keyword>
<accession>A0A6A4GQM7</accession>
<gene>
    <name evidence="2" type="ORF">BT96DRAFT_1005053</name>
</gene>
<proteinExistence type="predicted"/>
<evidence type="ECO:0000313" key="3">
    <source>
        <dbReference type="Proteomes" id="UP000799118"/>
    </source>
</evidence>
<evidence type="ECO:0000256" key="1">
    <source>
        <dbReference type="SAM" id="MobiDB-lite"/>
    </source>
</evidence>
<feature type="compositionally biased region" description="Low complexity" evidence="1">
    <location>
        <begin position="68"/>
        <end position="77"/>
    </location>
</feature>